<evidence type="ECO:0000313" key="3">
    <source>
        <dbReference type="Proteomes" id="UP000037953"/>
    </source>
</evidence>
<name>A0A0N0ZU31_CHRID</name>
<evidence type="ECO:0000256" key="1">
    <source>
        <dbReference type="SAM" id="MobiDB-lite"/>
    </source>
</evidence>
<accession>A0A0N0ZU31</accession>
<reference evidence="3" key="2">
    <citation type="submission" date="2015-09" db="EMBL/GenBank/DDBJ databases">
        <title>Draft genome sequence of a multidrug-resistant Chryseobacterium indologenes isolate from Malaysia.</title>
        <authorList>
            <person name="Yu C.Y."/>
            <person name="Ang G.Y."/>
            <person name="Chan K.-G."/>
        </authorList>
    </citation>
    <scope>NUCLEOTIDE SEQUENCE [LARGE SCALE GENOMIC DNA]</scope>
    <source>
        <strain evidence="3">CI_885</strain>
    </source>
</reference>
<evidence type="ECO:0000313" key="2">
    <source>
        <dbReference type="EMBL" id="KPE50126.1"/>
    </source>
</evidence>
<dbReference type="PATRIC" id="fig|253.9.peg.1327"/>
<gene>
    <name evidence="2" type="ORF">AOB46_16945</name>
</gene>
<dbReference type="Proteomes" id="UP000037953">
    <property type="component" value="Unassembled WGS sequence"/>
</dbReference>
<dbReference type="AlphaFoldDB" id="A0A0N0ZU31"/>
<proteinExistence type="predicted"/>
<organism evidence="2 3">
    <name type="scientific">Chryseobacterium indologenes</name>
    <name type="common">Flavobacterium indologenes</name>
    <dbReference type="NCBI Taxonomy" id="253"/>
    <lineage>
        <taxon>Bacteria</taxon>
        <taxon>Pseudomonadati</taxon>
        <taxon>Bacteroidota</taxon>
        <taxon>Flavobacteriia</taxon>
        <taxon>Flavobacteriales</taxon>
        <taxon>Weeksellaceae</taxon>
        <taxon>Chryseobacterium group</taxon>
        <taxon>Chryseobacterium</taxon>
    </lineage>
</organism>
<dbReference type="EMBL" id="LJOD01000012">
    <property type="protein sequence ID" value="KPE50126.1"/>
    <property type="molecule type" value="Genomic_DNA"/>
</dbReference>
<protein>
    <submittedName>
        <fullName evidence="2">Uncharacterized protein</fullName>
    </submittedName>
</protein>
<feature type="region of interest" description="Disordered" evidence="1">
    <location>
        <begin position="67"/>
        <end position="117"/>
    </location>
</feature>
<comment type="caution">
    <text evidence="2">The sequence shown here is derived from an EMBL/GenBank/DDBJ whole genome shotgun (WGS) entry which is preliminary data.</text>
</comment>
<feature type="compositionally biased region" description="Basic and acidic residues" evidence="1">
    <location>
        <begin position="82"/>
        <end position="105"/>
    </location>
</feature>
<reference evidence="2 3" key="1">
    <citation type="journal article" date="2015" name="Genom Data">
        <title>Draft genome sequence of a multidrug-resistant Chryseobacterium indologenes isolate from Malaysia.</title>
        <authorList>
            <person name="Yu C.Y."/>
            <person name="Ang G.Y."/>
            <person name="Cheng H.J."/>
            <person name="Cheong Y.M."/>
            <person name="Yin W.F."/>
            <person name="Chan K.G."/>
        </authorList>
    </citation>
    <scope>NUCLEOTIDE SEQUENCE [LARGE SCALE GENOMIC DNA]</scope>
    <source>
        <strain evidence="2 3">CI_885</strain>
    </source>
</reference>
<sequence length="276" mass="32466">MVRYAIRELIDLMYSEGNPVEMNREFLSDDYNINLSDEEFEKLQEFVNIDENGRWWIDSIKRRLTKAQTARENGKNGGRPRKNTEKKEVENKTQKPSEKTNDENPKNPPYKNKINKSKVNNNIPVKFSFVSIKDLNESVKSFEGNKSYFLLAYRFWELWKNKNPNHSHLQKADVYEWVNTMKLIIENDGNKIERMIGVLEYFKKCSAKDARFNPFWFKTIKSLTAFRKVDSNGVKRLDSISSDVVDAGEKYEDFDKLILSTIKKFQENESIKTSGK</sequence>